<comment type="caution">
    <text evidence="8">The sequence shown here is derived from an EMBL/GenBank/DDBJ whole genome shotgun (WGS) entry which is preliminary data.</text>
</comment>
<evidence type="ECO:0000313" key="8">
    <source>
        <dbReference type="EMBL" id="GHH77791.1"/>
    </source>
</evidence>
<accession>A0A919G5L9</accession>
<feature type="transmembrane region" description="Helical" evidence="6">
    <location>
        <begin position="35"/>
        <end position="57"/>
    </location>
</feature>
<gene>
    <name evidence="8" type="ORF">GCM10017772_39670</name>
</gene>
<comment type="subcellular location">
    <subcellularLocation>
        <location evidence="1">Cell membrane</location>
        <topology evidence="1">Multi-pass membrane protein</topology>
    </subcellularLocation>
</comment>
<sequence length="119" mass="11598">MTGLIALLATALCAVTALGVLKSLGMTPRQVRTMVVVSTVLVGLAAGLLAVPAGTALHSTVMPAMGDAAQSGLPTSVLDAFRPAELVALAASGVVLAVLGALLPAGWAARTSVAAALRA</sequence>
<keyword evidence="5 6" id="KW-0472">Membrane</keyword>
<evidence type="ECO:0000256" key="3">
    <source>
        <dbReference type="ARBA" id="ARBA00022692"/>
    </source>
</evidence>
<keyword evidence="3 6" id="KW-0812">Transmembrane</keyword>
<dbReference type="InterPro" id="IPR003838">
    <property type="entry name" value="ABC3_permease_C"/>
</dbReference>
<dbReference type="RefSeq" id="WP_189671005.1">
    <property type="nucleotide sequence ID" value="NZ_BNAS01000006.1"/>
</dbReference>
<protein>
    <recommendedName>
        <fullName evidence="7">ABC3 transporter permease C-terminal domain-containing protein</fullName>
    </recommendedName>
</protein>
<evidence type="ECO:0000259" key="7">
    <source>
        <dbReference type="Pfam" id="PF02687"/>
    </source>
</evidence>
<proteinExistence type="predicted"/>
<keyword evidence="2" id="KW-1003">Cell membrane</keyword>
<keyword evidence="4 6" id="KW-1133">Transmembrane helix</keyword>
<dbReference type="AlphaFoldDB" id="A0A919G5L9"/>
<evidence type="ECO:0000256" key="1">
    <source>
        <dbReference type="ARBA" id="ARBA00004651"/>
    </source>
</evidence>
<evidence type="ECO:0000256" key="2">
    <source>
        <dbReference type="ARBA" id="ARBA00022475"/>
    </source>
</evidence>
<name>A0A919G5L9_9MICO</name>
<keyword evidence="9" id="KW-1185">Reference proteome</keyword>
<feature type="transmembrane region" description="Helical" evidence="6">
    <location>
        <begin position="86"/>
        <end position="109"/>
    </location>
</feature>
<reference evidence="8" key="2">
    <citation type="submission" date="2020-09" db="EMBL/GenBank/DDBJ databases">
        <authorList>
            <person name="Sun Q."/>
            <person name="Zhou Y."/>
        </authorList>
    </citation>
    <scope>NUCLEOTIDE SEQUENCE</scope>
    <source>
        <strain evidence="8">CGMCC 4.7398</strain>
    </source>
</reference>
<dbReference type="GO" id="GO:0005886">
    <property type="term" value="C:plasma membrane"/>
    <property type="evidence" value="ECO:0007669"/>
    <property type="project" value="UniProtKB-SubCell"/>
</dbReference>
<evidence type="ECO:0000256" key="6">
    <source>
        <dbReference type="SAM" id="Phobius"/>
    </source>
</evidence>
<organism evidence="8 9">
    <name type="scientific">Promicromonospora soli</name>
    <dbReference type="NCBI Taxonomy" id="2035533"/>
    <lineage>
        <taxon>Bacteria</taxon>
        <taxon>Bacillati</taxon>
        <taxon>Actinomycetota</taxon>
        <taxon>Actinomycetes</taxon>
        <taxon>Micrococcales</taxon>
        <taxon>Promicromonosporaceae</taxon>
        <taxon>Promicromonospora</taxon>
    </lineage>
</organism>
<feature type="domain" description="ABC3 transporter permease C-terminal" evidence="7">
    <location>
        <begin position="18"/>
        <end position="109"/>
    </location>
</feature>
<dbReference type="EMBL" id="BNAS01000006">
    <property type="protein sequence ID" value="GHH77791.1"/>
    <property type="molecule type" value="Genomic_DNA"/>
</dbReference>
<dbReference type="Pfam" id="PF02687">
    <property type="entry name" value="FtsX"/>
    <property type="match status" value="1"/>
</dbReference>
<evidence type="ECO:0000256" key="5">
    <source>
        <dbReference type="ARBA" id="ARBA00023136"/>
    </source>
</evidence>
<dbReference type="Proteomes" id="UP000627369">
    <property type="component" value="Unassembled WGS sequence"/>
</dbReference>
<reference evidence="8" key="1">
    <citation type="journal article" date="2014" name="Int. J. Syst. Evol. Microbiol.">
        <title>Complete genome sequence of Corynebacterium casei LMG S-19264T (=DSM 44701T), isolated from a smear-ripened cheese.</title>
        <authorList>
            <consortium name="US DOE Joint Genome Institute (JGI-PGF)"/>
            <person name="Walter F."/>
            <person name="Albersmeier A."/>
            <person name="Kalinowski J."/>
            <person name="Ruckert C."/>
        </authorList>
    </citation>
    <scope>NUCLEOTIDE SEQUENCE</scope>
    <source>
        <strain evidence="8">CGMCC 4.7398</strain>
    </source>
</reference>
<evidence type="ECO:0000313" key="9">
    <source>
        <dbReference type="Proteomes" id="UP000627369"/>
    </source>
</evidence>
<evidence type="ECO:0000256" key="4">
    <source>
        <dbReference type="ARBA" id="ARBA00022989"/>
    </source>
</evidence>